<accession>A0AAW2VUL8</accession>
<sequence>MIHLLLILALLPLIFTFLFQFKNRKAAKTLVPPGPPGLPMIGNLHQFVTATNLHIHLWKLSRKHGSLMHMKLGPVRILVVSSAKLAKEVLKTQDSVFCSRPKLLGQQKLSYNCLDIAFSPYSDYWKEMRKVSVVHLFSLKKAQSFRPVREDEISRMVAKIQALAASSDRVVVNLSEMVTDLATTLICRTAFGRRYDERGSERRRFDRLLRDGQAAMADFYVSDYYSLFSWVDKLSGKLDRLDESWKNLDLFYQELIDDHLDRKRGKIVEEEEEEDILDVLIRIKEQKVLSSDLTWDHIKAMLMDIFIAGTDTSIASIIWTMTALMKAPDVMKKVQTEIRELIGIKCKVDEVDIQNLSYMRAVINETMRLYPPTPLLLPRETIDKCILDGYEIQPKTIVYVNAWAVARDPEYWEDPHAFLPDRFLNSGADIKGNDFRVLPFGSGRRICPGMYMGLANVELAVANLLYFFDWELPPGMQEQILIPIHRWDHNA</sequence>
<dbReference type="AlphaFoldDB" id="A0AAW2VUL8"/>
<dbReference type="PRINTS" id="PR00463">
    <property type="entry name" value="EP450I"/>
</dbReference>
<evidence type="ECO:0000256" key="10">
    <source>
        <dbReference type="ARBA" id="ARBA00023033"/>
    </source>
</evidence>
<keyword evidence="5" id="KW-0812">Transmembrane</keyword>
<keyword evidence="4 12" id="KW-0349">Heme</keyword>
<reference evidence="15" key="1">
    <citation type="submission" date="2020-06" db="EMBL/GenBank/DDBJ databases">
        <authorList>
            <person name="Li T."/>
            <person name="Hu X."/>
            <person name="Zhang T."/>
            <person name="Song X."/>
            <person name="Zhang H."/>
            <person name="Dai N."/>
            <person name="Sheng W."/>
            <person name="Hou X."/>
            <person name="Wei L."/>
        </authorList>
    </citation>
    <scope>NUCLEOTIDE SEQUENCE</scope>
    <source>
        <strain evidence="15">KEN1</strain>
        <tissue evidence="15">Leaf</tissue>
    </source>
</reference>
<dbReference type="PANTHER" id="PTHR47955">
    <property type="entry name" value="CYTOCHROME P450 FAMILY 71 PROTEIN"/>
    <property type="match status" value="1"/>
</dbReference>
<proteinExistence type="inferred from homology"/>
<dbReference type="PROSITE" id="PS00086">
    <property type="entry name" value="CYTOCHROME_P450"/>
    <property type="match status" value="1"/>
</dbReference>
<comment type="similarity">
    <text evidence="3 13">Belongs to the cytochrome P450 family.</text>
</comment>
<dbReference type="InterPro" id="IPR002401">
    <property type="entry name" value="Cyt_P450_E_grp-I"/>
</dbReference>
<keyword evidence="7" id="KW-1133">Transmembrane helix</keyword>
<feature type="signal peptide" evidence="14">
    <location>
        <begin position="1"/>
        <end position="16"/>
    </location>
</feature>
<keyword evidence="6 12" id="KW-0479">Metal-binding</keyword>
<protein>
    <submittedName>
        <fullName evidence="15">Cytochrome</fullName>
    </submittedName>
</protein>
<feature type="chain" id="PRO_5043430611" evidence="14">
    <location>
        <begin position="17"/>
        <end position="491"/>
    </location>
</feature>
<dbReference type="InterPro" id="IPR001128">
    <property type="entry name" value="Cyt_P450"/>
</dbReference>
<dbReference type="SUPFAM" id="SSF48264">
    <property type="entry name" value="Cytochrome P450"/>
    <property type="match status" value="1"/>
</dbReference>
<keyword evidence="10 13" id="KW-0503">Monooxygenase</keyword>
<evidence type="ECO:0000256" key="4">
    <source>
        <dbReference type="ARBA" id="ARBA00022617"/>
    </source>
</evidence>
<comment type="cofactor">
    <cofactor evidence="1 12">
        <name>heme</name>
        <dbReference type="ChEBI" id="CHEBI:30413"/>
    </cofactor>
</comment>
<dbReference type="GO" id="GO:0005506">
    <property type="term" value="F:iron ion binding"/>
    <property type="evidence" value="ECO:0007669"/>
    <property type="project" value="InterPro"/>
</dbReference>
<evidence type="ECO:0000256" key="2">
    <source>
        <dbReference type="ARBA" id="ARBA00004167"/>
    </source>
</evidence>
<evidence type="ECO:0000256" key="12">
    <source>
        <dbReference type="PIRSR" id="PIRSR602401-1"/>
    </source>
</evidence>
<evidence type="ECO:0000313" key="15">
    <source>
        <dbReference type="EMBL" id="KAL0432858.1"/>
    </source>
</evidence>
<dbReference type="Gene3D" id="1.10.630.10">
    <property type="entry name" value="Cytochrome P450"/>
    <property type="match status" value="1"/>
</dbReference>
<dbReference type="CDD" id="cd11072">
    <property type="entry name" value="CYP71-like"/>
    <property type="match status" value="1"/>
</dbReference>
<gene>
    <name evidence="15" type="ORF">Slati_2620100</name>
</gene>
<reference evidence="15" key="2">
    <citation type="journal article" date="2024" name="Plant">
        <title>Genomic evolution and insights into agronomic trait innovations of Sesamum species.</title>
        <authorList>
            <person name="Miao H."/>
            <person name="Wang L."/>
            <person name="Qu L."/>
            <person name="Liu H."/>
            <person name="Sun Y."/>
            <person name="Le M."/>
            <person name="Wang Q."/>
            <person name="Wei S."/>
            <person name="Zheng Y."/>
            <person name="Lin W."/>
            <person name="Duan Y."/>
            <person name="Cao H."/>
            <person name="Xiong S."/>
            <person name="Wang X."/>
            <person name="Wei L."/>
            <person name="Li C."/>
            <person name="Ma Q."/>
            <person name="Ju M."/>
            <person name="Zhao R."/>
            <person name="Li G."/>
            <person name="Mu C."/>
            <person name="Tian Q."/>
            <person name="Mei H."/>
            <person name="Zhang T."/>
            <person name="Gao T."/>
            <person name="Zhang H."/>
        </authorList>
    </citation>
    <scope>NUCLEOTIDE SEQUENCE</scope>
    <source>
        <strain evidence="15">KEN1</strain>
    </source>
</reference>
<dbReference type="FunFam" id="1.10.630.10:FF:000011">
    <property type="entry name" value="Cytochrome P450 83B1"/>
    <property type="match status" value="1"/>
</dbReference>
<evidence type="ECO:0000256" key="3">
    <source>
        <dbReference type="ARBA" id="ARBA00010617"/>
    </source>
</evidence>
<evidence type="ECO:0000256" key="5">
    <source>
        <dbReference type="ARBA" id="ARBA00022692"/>
    </source>
</evidence>
<dbReference type="GO" id="GO:0020037">
    <property type="term" value="F:heme binding"/>
    <property type="evidence" value="ECO:0007669"/>
    <property type="project" value="InterPro"/>
</dbReference>
<evidence type="ECO:0000256" key="6">
    <source>
        <dbReference type="ARBA" id="ARBA00022723"/>
    </source>
</evidence>
<feature type="binding site" description="axial binding residue" evidence="12">
    <location>
        <position position="447"/>
    </location>
    <ligand>
        <name>heme</name>
        <dbReference type="ChEBI" id="CHEBI:30413"/>
    </ligand>
    <ligandPart>
        <name>Fe</name>
        <dbReference type="ChEBI" id="CHEBI:18248"/>
    </ligandPart>
</feature>
<keyword evidence="8 13" id="KW-0560">Oxidoreductase</keyword>
<keyword evidence="14" id="KW-0732">Signal</keyword>
<dbReference type="EMBL" id="JACGWN010000009">
    <property type="protein sequence ID" value="KAL0432858.1"/>
    <property type="molecule type" value="Genomic_DNA"/>
</dbReference>
<dbReference type="Pfam" id="PF00067">
    <property type="entry name" value="p450"/>
    <property type="match status" value="1"/>
</dbReference>
<evidence type="ECO:0000256" key="9">
    <source>
        <dbReference type="ARBA" id="ARBA00023004"/>
    </source>
</evidence>
<dbReference type="InterPro" id="IPR017972">
    <property type="entry name" value="Cyt_P450_CS"/>
</dbReference>
<evidence type="ECO:0000256" key="8">
    <source>
        <dbReference type="ARBA" id="ARBA00023002"/>
    </source>
</evidence>
<evidence type="ECO:0000256" key="13">
    <source>
        <dbReference type="RuleBase" id="RU000461"/>
    </source>
</evidence>
<dbReference type="InterPro" id="IPR036396">
    <property type="entry name" value="Cyt_P450_sf"/>
</dbReference>
<evidence type="ECO:0000256" key="11">
    <source>
        <dbReference type="ARBA" id="ARBA00023136"/>
    </source>
</evidence>
<keyword evidence="11" id="KW-0472">Membrane</keyword>
<name>A0AAW2VUL8_9LAMI</name>
<keyword evidence="9 12" id="KW-0408">Iron</keyword>
<dbReference type="PRINTS" id="PR00385">
    <property type="entry name" value="P450"/>
</dbReference>
<evidence type="ECO:0000256" key="7">
    <source>
        <dbReference type="ARBA" id="ARBA00022989"/>
    </source>
</evidence>
<dbReference type="GO" id="GO:0016020">
    <property type="term" value="C:membrane"/>
    <property type="evidence" value="ECO:0007669"/>
    <property type="project" value="UniProtKB-SubCell"/>
</dbReference>
<comment type="caution">
    <text evidence="15">The sequence shown here is derived from an EMBL/GenBank/DDBJ whole genome shotgun (WGS) entry which is preliminary data.</text>
</comment>
<dbReference type="GO" id="GO:0004497">
    <property type="term" value="F:monooxygenase activity"/>
    <property type="evidence" value="ECO:0007669"/>
    <property type="project" value="UniProtKB-KW"/>
</dbReference>
<comment type="subcellular location">
    <subcellularLocation>
        <location evidence="2">Membrane</location>
        <topology evidence="2">Single-pass membrane protein</topology>
    </subcellularLocation>
</comment>
<organism evidence="15">
    <name type="scientific">Sesamum latifolium</name>
    <dbReference type="NCBI Taxonomy" id="2727402"/>
    <lineage>
        <taxon>Eukaryota</taxon>
        <taxon>Viridiplantae</taxon>
        <taxon>Streptophyta</taxon>
        <taxon>Embryophyta</taxon>
        <taxon>Tracheophyta</taxon>
        <taxon>Spermatophyta</taxon>
        <taxon>Magnoliopsida</taxon>
        <taxon>eudicotyledons</taxon>
        <taxon>Gunneridae</taxon>
        <taxon>Pentapetalae</taxon>
        <taxon>asterids</taxon>
        <taxon>lamiids</taxon>
        <taxon>Lamiales</taxon>
        <taxon>Pedaliaceae</taxon>
        <taxon>Sesamum</taxon>
    </lineage>
</organism>
<evidence type="ECO:0000256" key="1">
    <source>
        <dbReference type="ARBA" id="ARBA00001971"/>
    </source>
</evidence>
<dbReference type="PANTHER" id="PTHR47955:SF22">
    <property type="entry name" value="CYTOCHROME P450 83B1-LIKE"/>
    <property type="match status" value="1"/>
</dbReference>
<dbReference type="GO" id="GO:0016705">
    <property type="term" value="F:oxidoreductase activity, acting on paired donors, with incorporation or reduction of molecular oxygen"/>
    <property type="evidence" value="ECO:0007669"/>
    <property type="project" value="InterPro"/>
</dbReference>
<evidence type="ECO:0000256" key="14">
    <source>
        <dbReference type="SAM" id="SignalP"/>
    </source>
</evidence>